<proteinExistence type="predicted"/>
<sequence>MRKPFTCCLPVFLLAVALPMGASAADASSAVSKQMATADAHAGMALGATSLKMTHTHLHHVVNCLVGPDGKGFDAKAGDPCKGMGQGAIVDAKGDAAAEATLHTALSQARQGLKATTLDGAHADAKKAFATLQAK</sequence>
<evidence type="ECO:0000313" key="2">
    <source>
        <dbReference type="EMBL" id="SFK19411.1"/>
    </source>
</evidence>
<name>A0A1I3XK52_9GAMM</name>
<protein>
    <submittedName>
        <fullName evidence="2">Uncharacterized protein</fullName>
    </submittedName>
</protein>
<evidence type="ECO:0000313" key="3">
    <source>
        <dbReference type="Proteomes" id="UP000198725"/>
    </source>
</evidence>
<organism evidence="2 3">
    <name type="scientific">Rhodanobacter glycinis</name>
    <dbReference type="NCBI Taxonomy" id="582702"/>
    <lineage>
        <taxon>Bacteria</taxon>
        <taxon>Pseudomonadati</taxon>
        <taxon>Pseudomonadota</taxon>
        <taxon>Gammaproteobacteria</taxon>
        <taxon>Lysobacterales</taxon>
        <taxon>Rhodanobacteraceae</taxon>
        <taxon>Rhodanobacter</taxon>
    </lineage>
</organism>
<feature type="signal peptide" evidence="1">
    <location>
        <begin position="1"/>
        <end position="24"/>
    </location>
</feature>
<gene>
    <name evidence="2" type="ORF">SAMN05192579_1013</name>
</gene>
<keyword evidence="1" id="KW-0732">Signal</keyword>
<feature type="chain" id="PRO_5011527044" evidence="1">
    <location>
        <begin position="25"/>
        <end position="135"/>
    </location>
</feature>
<keyword evidence="3" id="KW-1185">Reference proteome</keyword>
<evidence type="ECO:0000256" key="1">
    <source>
        <dbReference type="SAM" id="SignalP"/>
    </source>
</evidence>
<reference evidence="3" key="1">
    <citation type="submission" date="2016-10" db="EMBL/GenBank/DDBJ databases">
        <authorList>
            <person name="Varghese N."/>
            <person name="Submissions S."/>
        </authorList>
    </citation>
    <scope>NUCLEOTIDE SEQUENCE [LARGE SCALE GENOMIC DNA]</scope>
    <source>
        <strain evidence="3">MO64</strain>
    </source>
</reference>
<accession>A0A1I3XK52</accession>
<dbReference type="EMBL" id="FOSR01000001">
    <property type="protein sequence ID" value="SFK19411.1"/>
    <property type="molecule type" value="Genomic_DNA"/>
</dbReference>
<dbReference type="RefSeq" id="WP_008213123.1">
    <property type="nucleotide sequence ID" value="NZ_FOSR01000001.1"/>
</dbReference>
<dbReference type="Proteomes" id="UP000198725">
    <property type="component" value="Unassembled WGS sequence"/>
</dbReference>
<dbReference type="AlphaFoldDB" id="A0A1I3XK52"/>